<evidence type="ECO:0000259" key="11">
    <source>
        <dbReference type="PROSITE" id="PS50893"/>
    </source>
</evidence>
<keyword evidence="3 9" id="KW-0547">Nucleotide-binding</keyword>
<comment type="caution">
    <text evidence="12">The sequence shown here is derived from an EMBL/GenBank/DDBJ whole genome shotgun (WGS) entry which is preliminary data.</text>
</comment>
<evidence type="ECO:0000313" key="13">
    <source>
        <dbReference type="Proteomes" id="UP000604161"/>
    </source>
</evidence>
<comment type="function">
    <text evidence="9">Probably plays a role in ribosome assembly or function. May be involved in resolution of branched DNA intermediates that result from template switching in postreplication gaps. Binds DNA and has ATPase activity.</text>
</comment>
<keyword evidence="4 9" id="KW-0227">DNA damage</keyword>
<evidence type="ECO:0000256" key="3">
    <source>
        <dbReference type="ARBA" id="ARBA00022741"/>
    </source>
</evidence>
<feature type="domain" description="ABC transporter" evidence="11">
    <location>
        <begin position="316"/>
        <end position="534"/>
    </location>
</feature>
<keyword evidence="2 9" id="KW-0677">Repeat</keyword>
<evidence type="ECO:0000256" key="10">
    <source>
        <dbReference type="SAM" id="MobiDB-lite"/>
    </source>
</evidence>
<keyword evidence="6 9" id="KW-0067">ATP-binding</keyword>
<evidence type="ECO:0000256" key="6">
    <source>
        <dbReference type="ARBA" id="ARBA00022840"/>
    </source>
</evidence>
<keyword evidence="5 9" id="KW-0378">Hydrolase</keyword>
<dbReference type="Gene3D" id="3.40.50.300">
    <property type="entry name" value="P-loop containing nucleotide triphosphate hydrolases"/>
    <property type="match status" value="2"/>
</dbReference>
<accession>A0ABR8P0U9</accession>
<keyword evidence="7 9" id="KW-0238">DNA-binding</keyword>
<evidence type="ECO:0000256" key="5">
    <source>
        <dbReference type="ARBA" id="ARBA00022801"/>
    </source>
</evidence>
<evidence type="ECO:0000256" key="4">
    <source>
        <dbReference type="ARBA" id="ARBA00022763"/>
    </source>
</evidence>
<protein>
    <recommendedName>
        <fullName evidence="9">ATP-binding protein Uup</fullName>
        <ecNumber evidence="9">3.6.1.-</ecNumber>
    </recommendedName>
</protein>
<gene>
    <name evidence="9" type="primary">uup</name>
    <name evidence="12" type="ORF">IF202_12775</name>
</gene>
<comment type="catalytic activity">
    <reaction evidence="9">
        <text>ATP + H2O = ADP + phosphate + H(+)</text>
        <dbReference type="Rhea" id="RHEA:13065"/>
        <dbReference type="ChEBI" id="CHEBI:15377"/>
        <dbReference type="ChEBI" id="CHEBI:15378"/>
        <dbReference type="ChEBI" id="CHEBI:30616"/>
        <dbReference type="ChEBI" id="CHEBI:43474"/>
        <dbReference type="ChEBI" id="CHEBI:456216"/>
    </reaction>
</comment>
<dbReference type="PROSITE" id="PS50893">
    <property type="entry name" value="ABC_TRANSPORTER_2"/>
    <property type="match status" value="2"/>
</dbReference>
<evidence type="ECO:0000256" key="2">
    <source>
        <dbReference type="ARBA" id="ARBA00022737"/>
    </source>
</evidence>
<dbReference type="InterPro" id="IPR043686">
    <property type="entry name" value="Uup"/>
</dbReference>
<dbReference type="InterPro" id="IPR003593">
    <property type="entry name" value="AAA+_ATPase"/>
</dbReference>
<evidence type="ECO:0000313" key="12">
    <source>
        <dbReference type="EMBL" id="MBD5771920.1"/>
    </source>
</evidence>
<evidence type="ECO:0000256" key="9">
    <source>
        <dbReference type="HAMAP-Rule" id="MF_00848"/>
    </source>
</evidence>
<dbReference type="PROSITE" id="PS00211">
    <property type="entry name" value="ABC_TRANSPORTER_1"/>
    <property type="match status" value="2"/>
</dbReference>
<dbReference type="HAMAP" id="MF_00848">
    <property type="entry name" value="Uup"/>
    <property type="match status" value="1"/>
</dbReference>
<feature type="coiled-coil region" evidence="9">
    <location>
        <begin position="604"/>
        <end position="631"/>
    </location>
</feature>
<dbReference type="RefSeq" id="WP_191595311.1">
    <property type="nucleotide sequence ID" value="NZ_JACYFC010000004.1"/>
</dbReference>
<evidence type="ECO:0000256" key="1">
    <source>
        <dbReference type="ARBA" id="ARBA00022490"/>
    </source>
</evidence>
<sequence length="637" mass="71334">MSLLSLEQISVAFGHNPLLSKISFAAEAGERVAIIGRNGAGKSTLLKIISGEQVPDEGMVRLEGGMKIAQLPQELPEANGKTVRDVVSEGAGEAHSLMTRYFKLLEDFENDHSDELGDIQTKLDQIQGWDLEQRVNHMIQRLALPADKLMSELSGGWRRRVILAQALISNPDVLLLDEPTNHLDVPTIEWMEQQLQQFRGLILFITHDRRFLEKLANRIIEVDRGNLISFSGSIHEFLVFKEKLLEEEGRANALFDKRLAEEEVWIRQGIKARRTRNEGRVRALEALRVERSERIGRQGNAKMAIETKEKSGKLVAEFSQVGHSFEDKVILQPMDLVVNRGDRIGLVGPNGCGKSTLLKILLGDLEPSEGTVRQGTKLNVAYFDQLREQLDPEQTVAENVGEGKDVIEINGQNKHVIGYLGDFLFPPERARTPIKALSGGERNRVLLAKLFTKPANLLIMDEPTNDLDVETLELLEELLMNYDGTLLLVSHDRSFLDNVVTSVIAFEGEGKVKEYVGGYQDWIRQGGKFPTESTSQTNAEPTKKEKAKAEKEAAAVVVAKPKAKLSYKLQREFENMPEAIAKLESEIASLHATTSSADFYTGDADQVQKTLAKVSHKEEELEKTMERWLELEEMKNG</sequence>
<comment type="similarity">
    <text evidence="9">Belongs to the ABC transporter superfamily. ABCF family. Uup subfamily.</text>
</comment>
<organism evidence="12 13">
    <name type="scientific">Marinomonas colpomeniae</name>
    <dbReference type="NCBI Taxonomy" id="2774408"/>
    <lineage>
        <taxon>Bacteria</taxon>
        <taxon>Pseudomonadati</taxon>
        <taxon>Pseudomonadota</taxon>
        <taxon>Gammaproteobacteria</taxon>
        <taxon>Oceanospirillales</taxon>
        <taxon>Oceanospirillaceae</taxon>
        <taxon>Marinomonas</taxon>
    </lineage>
</organism>
<evidence type="ECO:0000256" key="7">
    <source>
        <dbReference type="ARBA" id="ARBA00023125"/>
    </source>
</evidence>
<dbReference type="Pfam" id="PF12848">
    <property type="entry name" value="ABC_tran_Xtn"/>
    <property type="match status" value="1"/>
</dbReference>
<dbReference type="InterPro" id="IPR037118">
    <property type="entry name" value="Val-tRNA_synth_C_sf"/>
</dbReference>
<dbReference type="PANTHER" id="PTHR42855:SF1">
    <property type="entry name" value="ABC TRANSPORTER DOMAIN-CONTAINING PROTEIN"/>
    <property type="match status" value="1"/>
</dbReference>
<feature type="binding site" evidence="9">
    <location>
        <begin position="348"/>
        <end position="355"/>
    </location>
    <ligand>
        <name>ATP</name>
        <dbReference type="ChEBI" id="CHEBI:30616"/>
        <label>2</label>
    </ligand>
</feature>
<keyword evidence="13" id="KW-1185">Reference proteome</keyword>
<dbReference type="GO" id="GO:0005524">
    <property type="term" value="F:ATP binding"/>
    <property type="evidence" value="ECO:0007669"/>
    <property type="project" value="UniProtKB-KW"/>
</dbReference>
<dbReference type="Gene3D" id="1.10.287.380">
    <property type="entry name" value="Valyl-tRNA synthetase, C-terminal domain"/>
    <property type="match status" value="1"/>
</dbReference>
<keyword evidence="9" id="KW-0175">Coiled coil</keyword>
<feature type="domain" description="ABC transporter" evidence="11">
    <location>
        <begin position="4"/>
        <end position="249"/>
    </location>
</feature>
<dbReference type="InterPro" id="IPR003439">
    <property type="entry name" value="ABC_transporter-like_ATP-bd"/>
</dbReference>
<keyword evidence="1 9" id="KW-0963">Cytoplasm</keyword>
<dbReference type="InterPro" id="IPR051309">
    <property type="entry name" value="ABCF_ATPase"/>
</dbReference>
<dbReference type="InterPro" id="IPR032524">
    <property type="entry name" value="ABC_tran_C"/>
</dbReference>
<dbReference type="CDD" id="cd03221">
    <property type="entry name" value="ABCF_EF-3"/>
    <property type="match status" value="2"/>
</dbReference>
<dbReference type="PANTHER" id="PTHR42855">
    <property type="entry name" value="ABC TRANSPORTER ATP-BINDING SUBUNIT"/>
    <property type="match status" value="1"/>
</dbReference>
<feature type="region of interest" description="Disordered" evidence="10">
    <location>
        <begin position="527"/>
        <end position="548"/>
    </location>
</feature>
<dbReference type="InterPro" id="IPR017871">
    <property type="entry name" value="ABC_transporter-like_CS"/>
</dbReference>
<comment type="subcellular location">
    <subcellularLocation>
        <location evidence="9">Cytoplasm</location>
    </subcellularLocation>
    <text evidence="9">Associates with ribosomes.</text>
</comment>
<dbReference type="EC" id="3.6.1.-" evidence="9"/>
<dbReference type="SMART" id="SM00382">
    <property type="entry name" value="AAA"/>
    <property type="match status" value="2"/>
</dbReference>
<proteinExistence type="inferred from homology"/>
<dbReference type="Pfam" id="PF00005">
    <property type="entry name" value="ABC_tran"/>
    <property type="match status" value="2"/>
</dbReference>
<name>A0ABR8P0U9_9GAMM</name>
<keyword evidence="8 9" id="KW-0234">DNA repair</keyword>
<dbReference type="InterPro" id="IPR032781">
    <property type="entry name" value="ABC_tran_Xtn"/>
</dbReference>
<dbReference type="InterPro" id="IPR027417">
    <property type="entry name" value="P-loop_NTPase"/>
</dbReference>
<dbReference type="SUPFAM" id="SSF52540">
    <property type="entry name" value="P-loop containing nucleoside triphosphate hydrolases"/>
    <property type="match status" value="2"/>
</dbReference>
<dbReference type="EMBL" id="JACYFC010000004">
    <property type="protein sequence ID" value="MBD5771920.1"/>
    <property type="molecule type" value="Genomic_DNA"/>
</dbReference>
<dbReference type="Proteomes" id="UP000604161">
    <property type="component" value="Unassembled WGS sequence"/>
</dbReference>
<feature type="binding site" evidence="9">
    <location>
        <begin position="36"/>
        <end position="43"/>
    </location>
    <ligand>
        <name>ATP</name>
        <dbReference type="ChEBI" id="CHEBI:30616"/>
        <label>1</label>
    </ligand>
</feature>
<evidence type="ECO:0000256" key="8">
    <source>
        <dbReference type="ARBA" id="ARBA00023204"/>
    </source>
</evidence>
<reference evidence="12 13" key="1">
    <citation type="submission" date="2020-09" db="EMBL/GenBank/DDBJ databases">
        <title>Marinomonas sp. nov., isolated from the cysticercosis algae of Qingdao, China.</title>
        <authorList>
            <person name="Sun X."/>
        </authorList>
    </citation>
    <scope>NUCLEOTIDE SEQUENCE [LARGE SCALE GENOMIC DNA]</scope>
    <source>
        <strain evidence="12 13">SM2066</strain>
    </source>
</reference>
<dbReference type="Pfam" id="PF16326">
    <property type="entry name" value="ABC_tran_CTD"/>
    <property type="match status" value="1"/>
</dbReference>